<feature type="domain" description="Histidine kinase" evidence="9">
    <location>
        <begin position="187"/>
        <end position="381"/>
    </location>
</feature>
<dbReference type="InterPro" id="IPR003594">
    <property type="entry name" value="HATPase_dom"/>
</dbReference>
<dbReference type="SUPFAM" id="SSF55874">
    <property type="entry name" value="ATPase domain of HSP90 chaperone/DNA topoisomerase II/histidine kinase"/>
    <property type="match status" value="1"/>
</dbReference>
<dbReference type="InterPro" id="IPR016381">
    <property type="entry name" value="Sig_transdc_His_kinase_DegS"/>
</dbReference>
<keyword evidence="4 7" id="KW-0418">Kinase</keyword>
<evidence type="ECO:0000256" key="6">
    <source>
        <dbReference type="ARBA" id="ARBA00023012"/>
    </source>
</evidence>
<evidence type="ECO:0000256" key="3">
    <source>
        <dbReference type="ARBA" id="ARBA00022741"/>
    </source>
</evidence>
<evidence type="ECO:0000256" key="4">
    <source>
        <dbReference type="ARBA" id="ARBA00022777"/>
    </source>
</evidence>
<keyword evidence="7" id="KW-0963">Cytoplasm</keyword>
<evidence type="ECO:0000256" key="7">
    <source>
        <dbReference type="PIRNR" id="PIRNR003169"/>
    </source>
</evidence>
<dbReference type="GeneID" id="92962396"/>
<dbReference type="GO" id="GO:0005524">
    <property type="term" value="F:ATP binding"/>
    <property type="evidence" value="ECO:0007669"/>
    <property type="project" value="UniProtKB-UniRule"/>
</dbReference>
<dbReference type="InterPro" id="IPR036890">
    <property type="entry name" value="HATPase_C_sf"/>
</dbReference>
<dbReference type="Gene3D" id="3.30.565.10">
    <property type="entry name" value="Histidine kinase-like ATPase, C-terminal domain"/>
    <property type="match status" value="1"/>
</dbReference>
<dbReference type="PROSITE" id="PS50109">
    <property type="entry name" value="HIS_KIN"/>
    <property type="match status" value="1"/>
</dbReference>
<keyword evidence="7" id="KW-0378">Hydrolase</keyword>
<comment type="subcellular location">
    <subcellularLocation>
        <location evidence="7">Cytoplasm</location>
    </subcellularLocation>
</comment>
<keyword evidence="8" id="KW-0175">Coiled coil</keyword>
<dbReference type="EC" id="2.7.13.3" evidence="7"/>
<protein>
    <recommendedName>
        <fullName evidence="7">Signal transduction histidine-protein kinase/phosphatase DegS</fullName>
        <ecNumber evidence="7">2.7.13.3</ecNumber>
        <ecNumber evidence="7">3.1.3.-</ecNumber>
    </recommendedName>
</protein>
<dbReference type="Gene3D" id="1.20.5.1930">
    <property type="match status" value="1"/>
</dbReference>
<dbReference type="GO" id="GO:0004721">
    <property type="term" value="F:phosphoprotein phosphatase activity"/>
    <property type="evidence" value="ECO:0007669"/>
    <property type="project" value="UniProtKB-UniRule"/>
</dbReference>
<dbReference type="PANTHER" id="PTHR24421:SF55">
    <property type="entry name" value="SENSOR HISTIDINE KINASE YDFH"/>
    <property type="match status" value="1"/>
</dbReference>
<dbReference type="InterPro" id="IPR050482">
    <property type="entry name" value="Sensor_HK_TwoCompSys"/>
</dbReference>
<dbReference type="RefSeq" id="WP_034772649.1">
    <property type="nucleotide sequence ID" value="NZ_CCRF01000087.1"/>
</dbReference>
<keyword evidence="7" id="KW-0904">Protein phosphatase</keyword>
<reference evidence="10 11" key="1">
    <citation type="submission" date="2014-07" db="EMBL/GenBank/DDBJ databases">
        <authorList>
            <person name="Wibberg Daniel"/>
        </authorList>
    </citation>
    <scope>NUCLEOTIDE SEQUENCE [LARGE SCALE GENOMIC DNA]</scope>
</reference>
<dbReference type="CDD" id="cd16917">
    <property type="entry name" value="HATPase_UhpB-NarQ-NarX-like"/>
    <property type="match status" value="1"/>
</dbReference>
<dbReference type="EC" id="3.1.3.-" evidence="7"/>
<dbReference type="InterPro" id="IPR011712">
    <property type="entry name" value="Sig_transdc_His_kin_sub3_dim/P"/>
</dbReference>
<evidence type="ECO:0000256" key="1">
    <source>
        <dbReference type="ARBA" id="ARBA00000085"/>
    </source>
</evidence>
<comment type="function">
    <text evidence="7">Member of the two-component regulatory system DegS/DegU, which plays an important role in the transition growth phase.</text>
</comment>
<evidence type="ECO:0000256" key="8">
    <source>
        <dbReference type="SAM" id="Coils"/>
    </source>
</evidence>
<feature type="coiled-coil region" evidence="8">
    <location>
        <begin position="40"/>
        <end position="138"/>
    </location>
</feature>
<keyword evidence="11" id="KW-1185">Reference proteome</keyword>
<evidence type="ECO:0000256" key="2">
    <source>
        <dbReference type="ARBA" id="ARBA00022679"/>
    </source>
</evidence>
<dbReference type="PANTHER" id="PTHR24421">
    <property type="entry name" value="NITRATE/NITRITE SENSOR PROTEIN NARX-RELATED"/>
    <property type="match status" value="1"/>
</dbReference>
<dbReference type="GO" id="GO:0016020">
    <property type="term" value="C:membrane"/>
    <property type="evidence" value="ECO:0007669"/>
    <property type="project" value="InterPro"/>
</dbReference>
<organism evidence="10 11">
    <name type="scientific">Caldibacillus thermoamylovorans</name>
    <dbReference type="NCBI Taxonomy" id="35841"/>
    <lineage>
        <taxon>Bacteria</taxon>
        <taxon>Bacillati</taxon>
        <taxon>Bacillota</taxon>
        <taxon>Bacilli</taxon>
        <taxon>Bacillales</taxon>
        <taxon>Bacillaceae</taxon>
        <taxon>Caldibacillus</taxon>
    </lineage>
</organism>
<dbReference type="GO" id="GO:0000155">
    <property type="term" value="F:phosphorelay sensor kinase activity"/>
    <property type="evidence" value="ECO:0007669"/>
    <property type="project" value="UniProtKB-UniRule"/>
</dbReference>
<evidence type="ECO:0000313" key="11">
    <source>
        <dbReference type="Proteomes" id="UP000040576"/>
    </source>
</evidence>
<dbReference type="GO" id="GO:0046983">
    <property type="term" value="F:protein dimerization activity"/>
    <property type="evidence" value="ECO:0007669"/>
    <property type="project" value="InterPro"/>
</dbReference>
<name>A0A090IXH4_9BACI</name>
<dbReference type="EMBL" id="CCRF01000087">
    <property type="protein sequence ID" value="CEE02796.1"/>
    <property type="molecule type" value="Genomic_DNA"/>
</dbReference>
<evidence type="ECO:0000313" key="10">
    <source>
        <dbReference type="EMBL" id="CEE02796.1"/>
    </source>
</evidence>
<dbReference type="InterPro" id="IPR008595">
    <property type="entry name" value="DegS"/>
</dbReference>
<accession>A0A090IXH4</accession>
<keyword evidence="2 7" id="KW-0808">Transferase</keyword>
<keyword evidence="3 7" id="KW-0547">Nucleotide-binding</keyword>
<dbReference type="Proteomes" id="UP000040576">
    <property type="component" value="Unassembled WGS sequence"/>
</dbReference>
<dbReference type="GO" id="GO:0005737">
    <property type="term" value="C:cytoplasm"/>
    <property type="evidence" value="ECO:0007669"/>
    <property type="project" value="UniProtKB-SubCell"/>
</dbReference>
<evidence type="ECO:0000259" key="9">
    <source>
        <dbReference type="PROSITE" id="PS50109"/>
    </source>
</evidence>
<dbReference type="AlphaFoldDB" id="A0A090IXH4"/>
<dbReference type="PIRSF" id="PIRSF003169">
    <property type="entry name" value="STHK_DegS"/>
    <property type="match status" value="1"/>
</dbReference>
<dbReference type="InterPro" id="IPR005467">
    <property type="entry name" value="His_kinase_dom"/>
</dbReference>
<dbReference type="Pfam" id="PF07730">
    <property type="entry name" value="HisKA_3"/>
    <property type="match status" value="1"/>
</dbReference>
<dbReference type="Pfam" id="PF02518">
    <property type="entry name" value="HATPase_c"/>
    <property type="match status" value="1"/>
</dbReference>
<gene>
    <name evidence="10" type="primary">degS</name>
    <name evidence="10" type="ORF">BT1A1_3008</name>
</gene>
<dbReference type="Pfam" id="PF05384">
    <property type="entry name" value="DegS"/>
    <property type="match status" value="1"/>
</dbReference>
<comment type="catalytic activity">
    <reaction evidence="1 7">
        <text>ATP + protein L-histidine = ADP + protein N-phospho-L-histidine.</text>
        <dbReference type="EC" id="2.7.13.3"/>
    </reaction>
</comment>
<dbReference type="SMART" id="SM00387">
    <property type="entry name" value="HATPase_c"/>
    <property type="match status" value="1"/>
</dbReference>
<sequence length="381" mass="44440">MSAKYFDTKSLDAILNKMIDTVDESKREIYKIGEKSREDYEFIIAELEKTKQLISELIEEEEQLEKETRQARKRLSEVSQHFKTYSEHEVRVVYEYAHNLQLKLTMSRQMEQQLRERRDELERRVIGIKETIERADKLVSQVNVVINYLTGDLKSMTEFIKDAHEKQEFGLKIMEVQEEERKHLSREIHDGPAQSLANVMMRSDLIEKIYYERGIDEALAEIKKLKETVRDALYEVRHIIYDLRPMALDDLGLVPTLKKYLQTVEEYNKMAKIQIPFTYIGDDERIDSKMEVALFRLIQESVQNALKHAQAKEIQVKLEINKNNIIAVIKDDGIGFDPTLKKEGSFGLRGMKERVELLDGSISIQSSNGNGTKVIIKIPLK</sequence>
<keyword evidence="6 7" id="KW-0902">Two-component regulatory system</keyword>
<proteinExistence type="predicted"/>
<evidence type="ECO:0000256" key="5">
    <source>
        <dbReference type="ARBA" id="ARBA00022840"/>
    </source>
</evidence>
<keyword evidence="5 7" id="KW-0067">ATP-binding</keyword>